<proteinExistence type="predicted"/>
<sequence length="49" mass="5624">MAVSRGQSLEQRFGCRVRESKSSENPGASGAPIRLPWGAQDRRLWPRWR</sequence>
<reference evidence="2" key="1">
    <citation type="submission" date="2014-09" db="EMBL/GenBank/DDBJ databases">
        <authorList>
            <person name="Magalhaes I.L.F."/>
            <person name="Oliveira U."/>
            <person name="Santos F.R."/>
            <person name="Vidigal T.H.D.A."/>
            <person name="Brescovit A.D."/>
            <person name="Santos A.J."/>
        </authorList>
    </citation>
    <scope>NUCLEOTIDE SEQUENCE</scope>
    <source>
        <tissue evidence="2">Shoot tissue taken approximately 20 cm above the soil surface</tissue>
    </source>
</reference>
<accession>A0A0A9FUZ7</accession>
<dbReference type="EMBL" id="GBRH01185748">
    <property type="protein sequence ID" value="JAE12148.1"/>
    <property type="molecule type" value="Transcribed_RNA"/>
</dbReference>
<dbReference type="AlphaFoldDB" id="A0A0A9FUZ7"/>
<protein>
    <submittedName>
        <fullName evidence="2">Uncharacterized protein</fullName>
    </submittedName>
</protein>
<feature type="region of interest" description="Disordered" evidence="1">
    <location>
        <begin position="1"/>
        <end position="36"/>
    </location>
</feature>
<evidence type="ECO:0000256" key="1">
    <source>
        <dbReference type="SAM" id="MobiDB-lite"/>
    </source>
</evidence>
<reference evidence="2" key="2">
    <citation type="journal article" date="2015" name="Data Brief">
        <title>Shoot transcriptome of the giant reed, Arundo donax.</title>
        <authorList>
            <person name="Barrero R.A."/>
            <person name="Guerrero F.D."/>
            <person name="Moolhuijzen P."/>
            <person name="Goolsby J.A."/>
            <person name="Tidwell J."/>
            <person name="Bellgard S.E."/>
            <person name="Bellgard M.I."/>
        </authorList>
    </citation>
    <scope>NUCLEOTIDE SEQUENCE</scope>
    <source>
        <tissue evidence="2">Shoot tissue taken approximately 20 cm above the soil surface</tissue>
    </source>
</reference>
<evidence type="ECO:0000313" key="2">
    <source>
        <dbReference type="EMBL" id="JAE12148.1"/>
    </source>
</evidence>
<name>A0A0A9FUZ7_ARUDO</name>
<feature type="compositionally biased region" description="Polar residues" evidence="1">
    <location>
        <begin position="1"/>
        <end position="10"/>
    </location>
</feature>
<organism evidence="2">
    <name type="scientific">Arundo donax</name>
    <name type="common">Giant reed</name>
    <name type="synonym">Donax arundinaceus</name>
    <dbReference type="NCBI Taxonomy" id="35708"/>
    <lineage>
        <taxon>Eukaryota</taxon>
        <taxon>Viridiplantae</taxon>
        <taxon>Streptophyta</taxon>
        <taxon>Embryophyta</taxon>
        <taxon>Tracheophyta</taxon>
        <taxon>Spermatophyta</taxon>
        <taxon>Magnoliopsida</taxon>
        <taxon>Liliopsida</taxon>
        <taxon>Poales</taxon>
        <taxon>Poaceae</taxon>
        <taxon>PACMAD clade</taxon>
        <taxon>Arundinoideae</taxon>
        <taxon>Arundineae</taxon>
        <taxon>Arundo</taxon>
    </lineage>
</organism>